<dbReference type="InterPro" id="IPR009348">
    <property type="entry name" value="NPR2-like"/>
</dbReference>
<proteinExistence type="inferred from homology"/>
<dbReference type="GO" id="GO:0005774">
    <property type="term" value="C:vacuolar membrane"/>
    <property type="evidence" value="ECO:0007669"/>
    <property type="project" value="TreeGrafter"/>
</dbReference>
<comment type="similarity">
    <text evidence="1">Belongs to the NPR2 family.</text>
</comment>
<dbReference type="PANTHER" id="PTHR12991:SF10">
    <property type="entry name" value="GATOR COMPLEX PROTEIN NPRL2"/>
    <property type="match status" value="1"/>
</dbReference>
<reference evidence="3" key="1">
    <citation type="submission" date="2021-06" db="EMBL/GenBank/DDBJ databases">
        <authorList>
            <person name="Hodson N. C."/>
            <person name="Mongue J. A."/>
            <person name="Jaron S. K."/>
        </authorList>
    </citation>
    <scope>NUCLEOTIDE SEQUENCE</scope>
</reference>
<organism evidence="3 4">
    <name type="scientific">Allacma fusca</name>
    <dbReference type="NCBI Taxonomy" id="39272"/>
    <lineage>
        <taxon>Eukaryota</taxon>
        <taxon>Metazoa</taxon>
        <taxon>Ecdysozoa</taxon>
        <taxon>Arthropoda</taxon>
        <taxon>Hexapoda</taxon>
        <taxon>Collembola</taxon>
        <taxon>Symphypleona</taxon>
        <taxon>Sminthuridae</taxon>
        <taxon>Allacma</taxon>
    </lineage>
</organism>
<dbReference type="GO" id="GO:0005096">
    <property type="term" value="F:GTPase activator activity"/>
    <property type="evidence" value="ECO:0007669"/>
    <property type="project" value="TreeGrafter"/>
</dbReference>
<dbReference type="PANTHER" id="PTHR12991">
    <property type="entry name" value="NITROGEN PERMEASE REGULATOR 2/TUMOR SUPPRESSOR CANDIDATE 4"/>
    <property type="match status" value="1"/>
</dbReference>
<dbReference type="Pfam" id="PF06218">
    <property type="entry name" value="NPR2"/>
    <property type="match status" value="1"/>
</dbReference>
<dbReference type="OrthoDB" id="338854at2759"/>
<dbReference type="AlphaFoldDB" id="A0A8J2J805"/>
<feature type="compositionally biased region" description="Low complexity" evidence="2">
    <location>
        <begin position="483"/>
        <end position="500"/>
    </location>
</feature>
<evidence type="ECO:0000313" key="4">
    <source>
        <dbReference type="Proteomes" id="UP000708208"/>
    </source>
</evidence>
<feature type="non-terminal residue" evidence="3">
    <location>
        <position position="1"/>
    </location>
</feature>
<dbReference type="GO" id="GO:1904262">
    <property type="term" value="P:negative regulation of TORC1 signaling"/>
    <property type="evidence" value="ECO:0007669"/>
    <property type="project" value="TreeGrafter"/>
</dbReference>
<dbReference type="EMBL" id="CAJVCH010036437">
    <property type="protein sequence ID" value="CAG7716173.1"/>
    <property type="molecule type" value="Genomic_DNA"/>
</dbReference>
<feature type="region of interest" description="Disordered" evidence="2">
    <location>
        <begin position="483"/>
        <end position="506"/>
    </location>
</feature>
<gene>
    <name evidence="3" type="ORF">AFUS01_LOCUS5700</name>
</gene>
<comment type="caution">
    <text evidence="3">The sequence shown here is derived from an EMBL/GenBank/DDBJ whole genome shotgun (WGS) entry which is preliminary data.</text>
</comment>
<sequence length="620" mass="71060">NIVRPGKREWPTTTDLVNSMVTISDDPLTCGNEGWKARNGVFYKLAKTFPKFVTNAHKIALVTMYQHNRDNMKTPPQAQSTPKRRRIDTDRCEYCLGWTEGGGFVAPTLTATHVTIRHVYVKTCSVTTSSSRGYKLLHDSLWIVEMNDNESLFEGCGREGPIRAIFLSEFHHIAGPKIVVQYPSDTISKETFDSLSTYIIPKTHLQRLSMTVNALGKKILGYPIQIRNEKYERNAFYFNVCFVCDAWARTVQYEQVLIKFAEFFHSLELEIEYLSKLSAGHEKELERIFENVIHGLNGFHRESSIVFRDRLLKLKVVLAGVIDPAPVHNHEVPVLISDVYPIEKWDLTTQQIIPYVDGYNHVTKIANLADVDTSLVKTCLQNLLYYRVIKIVPIFLYGNTYCTNSWLHTKLISGDPSFKSECLNFVARVDHTKPHLVDVVRFYCAMRRGVTIKDLCTRFRTMPATSTSRPLLEGIHSSSKYSDISLSSSTQSRTSSNPTTPVKLHSSKHAQNLEFQSILSVVDERRLVLFGLTHGIIRKVEKTLLLQNALKAFRTPYSLNNISDNDHREHLLRHRKKFKALYEMFDGTHTYDEICLAHDLTQAELDEMVERDPDIVIVWK</sequence>
<dbReference type="GO" id="GO:0010508">
    <property type="term" value="P:positive regulation of autophagy"/>
    <property type="evidence" value="ECO:0007669"/>
    <property type="project" value="TreeGrafter"/>
</dbReference>
<dbReference type="GO" id="GO:1990130">
    <property type="term" value="C:GATOR1 complex"/>
    <property type="evidence" value="ECO:0007669"/>
    <property type="project" value="TreeGrafter"/>
</dbReference>
<evidence type="ECO:0000313" key="3">
    <source>
        <dbReference type="EMBL" id="CAG7716173.1"/>
    </source>
</evidence>
<name>A0A8J2J805_9HEXA</name>
<keyword evidence="4" id="KW-1185">Reference proteome</keyword>
<dbReference type="Proteomes" id="UP000708208">
    <property type="component" value="Unassembled WGS sequence"/>
</dbReference>
<evidence type="ECO:0000256" key="1">
    <source>
        <dbReference type="ARBA" id="ARBA00008433"/>
    </source>
</evidence>
<accession>A0A8J2J805</accession>
<dbReference type="GO" id="GO:0034198">
    <property type="term" value="P:cellular response to amino acid starvation"/>
    <property type="evidence" value="ECO:0007669"/>
    <property type="project" value="TreeGrafter"/>
</dbReference>
<protein>
    <recommendedName>
        <fullName evidence="5">Nitrogen permease regulator 2-like protein</fullName>
    </recommendedName>
</protein>
<evidence type="ECO:0000256" key="2">
    <source>
        <dbReference type="SAM" id="MobiDB-lite"/>
    </source>
</evidence>
<evidence type="ECO:0008006" key="5">
    <source>
        <dbReference type="Google" id="ProtNLM"/>
    </source>
</evidence>